<dbReference type="Pfam" id="PF00825">
    <property type="entry name" value="Ribonuclease_P"/>
    <property type="match status" value="1"/>
</dbReference>
<dbReference type="PANTHER" id="PTHR33992:SF1">
    <property type="entry name" value="RIBONUCLEASE P PROTEIN COMPONENT"/>
    <property type="match status" value="1"/>
</dbReference>
<comment type="function">
    <text evidence="6">RNaseP catalyzes the removal of the 5'-leader sequence from pre-tRNA to produce the mature 5'-terminus. It can also cleave other RNA substrates such as 4.5S RNA. The protein component plays an auxiliary but essential role in vivo by binding to the 5'-leader sequence and broadening the substrate specificity of the ribozyme.</text>
</comment>
<evidence type="ECO:0000256" key="5">
    <source>
        <dbReference type="ARBA" id="ARBA00022884"/>
    </source>
</evidence>
<dbReference type="Gene3D" id="3.30.230.10">
    <property type="match status" value="1"/>
</dbReference>
<evidence type="ECO:0000256" key="4">
    <source>
        <dbReference type="ARBA" id="ARBA00022801"/>
    </source>
</evidence>
<dbReference type="EC" id="3.1.26.5" evidence="6 7"/>
<comment type="catalytic activity">
    <reaction evidence="6">
        <text>Endonucleolytic cleavage of RNA, removing 5'-extranucleotides from tRNA precursor.</text>
        <dbReference type="EC" id="3.1.26.5"/>
    </reaction>
</comment>
<dbReference type="AlphaFoldDB" id="A0A0L0EX38"/>
<evidence type="ECO:0000313" key="9">
    <source>
        <dbReference type="EMBL" id="KNC69000.1"/>
    </source>
</evidence>
<dbReference type="HAMAP" id="MF_00227">
    <property type="entry name" value="RNase_P"/>
    <property type="match status" value="1"/>
</dbReference>
<feature type="region of interest" description="Disordered" evidence="8">
    <location>
        <begin position="113"/>
        <end position="149"/>
    </location>
</feature>
<keyword evidence="1 6" id="KW-0819">tRNA processing</keyword>
<dbReference type="GO" id="GO:0004526">
    <property type="term" value="F:ribonuclease P activity"/>
    <property type="evidence" value="ECO:0007669"/>
    <property type="project" value="UniProtKB-UniRule"/>
</dbReference>
<comment type="subunit">
    <text evidence="6">Consists of a catalytic RNA component (M1 or rnpB) and a protein subunit.</text>
</comment>
<gene>
    <name evidence="6" type="primary">rnpA</name>
    <name evidence="9" type="ORF">AC626_01340</name>
</gene>
<keyword evidence="3 6" id="KW-0255">Endonuclease</keyword>
<dbReference type="SUPFAM" id="SSF54211">
    <property type="entry name" value="Ribosomal protein S5 domain 2-like"/>
    <property type="match status" value="1"/>
</dbReference>
<evidence type="ECO:0000256" key="8">
    <source>
        <dbReference type="SAM" id="MobiDB-lite"/>
    </source>
</evidence>
<feature type="compositionally biased region" description="Basic residues" evidence="8">
    <location>
        <begin position="124"/>
        <end position="149"/>
    </location>
</feature>
<keyword evidence="5 6" id="KW-0694">RNA-binding</keyword>
<dbReference type="InterPro" id="IPR014721">
    <property type="entry name" value="Ribsml_uS5_D2-typ_fold_subgr"/>
</dbReference>
<dbReference type="OrthoDB" id="9796422at2"/>
<dbReference type="NCBIfam" id="TIGR00188">
    <property type="entry name" value="rnpA"/>
    <property type="match status" value="1"/>
</dbReference>
<dbReference type="EMBL" id="LFZX01000005">
    <property type="protein sequence ID" value="KNC69000.1"/>
    <property type="molecule type" value="Genomic_DNA"/>
</dbReference>
<evidence type="ECO:0000256" key="3">
    <source>
        <dbReference type="ARBA" id="ARBA00022759"/>
    </source>
</evidence>
<dbReference type="GO" id="GO:0030677">
    <property type="term" value="C:ribonuclease P complex"/>
    <property type="evidence" value="ECO:0007669"/>
    <property type="project" value="TreeGrafter"/>
</dbReference>
<dbReference type="PATRIC" id="fig|43658.6.peg.2414"/>
<name>A0A0L0EX38_9GAMM</name>
<organism evidence="9 10">
    <name type="scientific">Pseudoalteromonas rubra</name>
    <dbReference type="NCBI Taxonomy" id="43658"/>
    <lineage>
        <taxon>Bacteria</taxon>
        <taxon>Pseudomonadati</taxon>
        <taxon>Pseudomonadota</taxon>
        <taxon>Gammaproteobacteria</taxon>
        <taxon>Alteromonadales</taxon>
        <taxon>Pseudoalteromonadaceae</taxon>
        <taxon>Pseudoalteromonas</taxon>
    </lineage>
</organism>
<comment type="caution">
    <text evidence="9">The sequence shown here is derived from an EMBL/GenBank/DDBJ whole genome shotgun (WGS) entry which is preliminary data.</text>
</comment>
<protein>
    <recommendedName>
        <fullName evidence="6 7">Ribonuclease P protein component</fullName>
        <shortName evidence="6">RNase P protein</shortName>
        <shortName evidence="6">RNaseP protein</shortName>
        <ecNumber evidence="6 7">3.1.26.5</ecNumber>
    </recommendedName>
    <alternativeName>
        <fullName evidence="6">Protein C5</fullName>
    </alternativeName>
</protein>
<evidence type="ECO:0000313" key="10">
    <source>
        <dbReference type="Proteomes" id="UP000036850"/>
    </source>
</evidence>
<sequence>MEDFSFSRELRLLTPSHYSRVFNDPARAATPYFTLLAKPNDAGHPRLGLTVAKKRCKKACQRNRIKRLARESFRLNRHKLDNIDIVLMVKTGVDDQSNEELSKQLAKLWRKVNERCKPGAPKPPPRKRPGKKRPASKQHNPKHSKQNDK</sequence>
<evidence type="ECO:0000256" key="2">
    <source>
        <dbReference type="ARBA" id="ARBA00022722"/>
    </source>
</evidence>
<keyword evidence="4 6" id="KW-0378">Hydrolase</keyword>
<accession>A0A0L0EX38</accession>
<evidence type="ECO:0000256" key="6">
    <source>
        <dbReference type="HAMAP-Rule" id="MF_00227"/>
    </source>
</evidence>
<keyword evidence="2 6" id="KW-0540">Nuclease</keyword>
<dbReference type="GO" id="GO:0001682">
    <property type="term" value="P:tRNA 5'-leader removal"/>
    <property type="evidence" value="ECO:0007669"/>
    <property type="project" value="UniProtKB-UniRule"/>
</dbReference>
<evidence type="ECO:0000256" key="7">
    <source>
        <dbReference type="NCBIfam" id="TIGR00188"/>
    </source>
</evidence>
<evidence type="ECO:0000256" key="1">
    <source>
        <dbReference type="ARBA" id="ARBA00022694"/>
    </source>
</evidence>
<dbReference type="PANTHER" id="PTHR33992">
    <property type="entry name" value="RIBONUCLEASE P PROTEIN COMPONENT"/>
    <property type="match status" value="1"/>
</dbReference>
<dbReference type="InterPro" id="IPR020568">
    <property type="entry name" value="Ribosomal_Su5_D2-typ_SF"/>
</dbReference>
<proteinExistence type="inferred from homology"/>
<dbReference type="GO" id="GO:0000049">
    <property type="term" value="F:tRNA binding"/>
    <property type="evidence" value="ECO:0007669"/>
    <property type="project" value="UniProtKB-UniRule"/>
</dbReference>
<dbReference type="GO" id="GO:0042781">
    <property type="term" value="F:3'-tRNA processing endoribonuclease activity"/>
    <property type="evidence" value="ECO:0007669"/>
    <property type="project" value="TreeGrafter"/>
</dbReference>
<dbReference type="Proteomes" id="UP000036850">
    <property type="component" value="Unassembled WGS sequence"/>
</dbReference>
<dbReference type="InterPro" id="IPR000100">
    <property type="entry name" value="RNase_P"/>
</dbReference>
<comment type="similarity">
    <text evidence="6">Belongs to the RnpA family.</text>
</comment>
<reference evidence="10" key="1">
    <citation type="submission" date="2015-07" db="EMBL/GenBank/DDBJ databases">
        <title>Draft genome sequence of a Pseudoalteromonas rubra strain, OCN096, isolated from Kaneohe Bay, Oahu, Hawaii.</title>
        <authorList>
            <person name="Beurmann S."/>
            <person name="Ushijima B."/>
            <person name="Belcaid M."/>
            <person name="Callahan S.M."/>
            <person name="Aeby G.S."/>
        </authorList>
    </citation>
    <scope>NUCLEOTIDE SEQUENCE [LARGE SCALE GENOMIC DNA]</scope>
    <source>
        <strain evidence="10">OCN096</strain>
    </source>
</reference>